<protein>
    <submittedName>
        <fullName evidence="2">Uncharacterized protein</fullName>
    </submittedName>
</protein>
<dbReference type="OrthoDB" id="536437at2759"/>
<dbReference type="EMBL" id="JAEHOC010000032">
    <property type="protein sequence ID" value="KAG2429018.1"/>
    <property type="molecule type" value="Genomic_DNA"/>
</dbReference>
<reference evidence="2" key="1">
    <citation type="journal article" date="2020" name="bioRxiv">
        <title>Comparative genomics of Chlamydomonas.</title>
        <authorList>
            <person name="Craig R.J."/>
            <person name="Hasan A.R."/>
            <person name="Ness R.W."/>
            <person name="Keightley P.D."/>
        </authorList>
    </citation>
    <scope>NUCLEOTIDE SEQUENCE</scope>
    <source>
        <strain evidence="2">SAG 7.73</strain>
    </source>
</reference>
<evidence type="ECO:0000256" key="1">
    <source>
        <dbReference type="SAM" id="MobiDB-lite"/>
    </source>
</evidence>
<accession>A0A835SSU2</accession>
<dbReference type="Proteomes" id="UP000650467">
    <property type="component" value="Unassembled WGS sequence"/>
</dbReference>
<feature type="compositionally biased region" description="Low complexity" evidence="1">
    <location>
        <begin position="38"/>
        <end position="58"/>
    </location>
</feature>
<name>A0A835SSU2_CHLIN</name>
<evidence type="ECO:0000313" key="2">
    <source>
        <dbReference type="EMBL" id="KAG2429018.1"/>
    </source>
</evidence>
<comment type="caution">
    <text evidence="2">The sequence shown here is derived from an EMBL/GenBank/DDBJ whole genome shotgun (WGS) entry which is preliminary data.</text>
</comment>
<evidence type="ECO:0000313" key="3">
    <source>
        <dbReference type="Proteomes" id="UP000650467"/>
    </source>
</evidence>
<proteinExistence type="predicted"/>
<keyword evidence="3" id="KW-1185">Reference proteome</keyword>
<feature type="region of interest" description="Disordered" evidence="1">
    <location>
        <begin position="34"/>
        <end position="64"/>
    </location>
</feature>
<dbReference type="AlphaFoldDB" id="A0A835SSU2"/>
<gene>
    <name evidence="2" type="ORF">HXX76_011260</name>
</gene>
<organism evidence="2 3">
    <name type="scientific">Chlamydomonas incerta</name>
    <dbReference type="NCBI Taxonomy" id="51695"/>
    <lineage>
        <taxon>Eukaryota</taxon>
        <taxon>Viridiplantae</taxon>
        <taxon>Chlorophyta</taxon>
        <taxon>core chlorophytes</taxon>
        <taxon>Chlorophyceae</taxon>
        <taxon>CS clade</taxon>
        <taxon>Chlamydomonadales</taxon>
        <taxon>Chlamydomonadaceae</taxon>
        <taxon>Chlamydomonas</taxon>
    </lineage>
</organism>
<sequence>MPGTASCSPRCQAGPGAARLSRKERCVVQCLAGASPHQAPRARSQRSISRRSPQPRAPGFQPDKAPLIGAAVTAASPLPAPQPLPLDVELQGLSPLEAQKRLTGRVKAARSLADFAAVINAGGRLVDAICLVAILSGLPRAVQRAALPVLTSSSSAAGASRGSSSSSSASGAAGAQLQLPEPEARELAALAAGVVALVRLRLREFDLNGLVTVTVGLAKLGGYVPVEAGVFRTILTHLEPRLPGLGTKALANLMWALATAGVQPCGSWLSRYYAAVERQLEEGAWGGGDLANLLWGLAKFDLMPEVWLMDQLAAACLAQLQRSHCAADGATALTCLARYSCTYNYRLPDEVLGAYLAALQPGLRAAAPGDLVAIVHSAVCMSHMPSRPFMLEFYGAVLERLAPTGATTSAAAAASVGAPQAAAGGAAAGAGAAGGADAAVLRGSAAAAAAAVRGGGELSGADFSRLLWSLSRVDCTPPRSWLREFVEVATPKLGSLRHRALSELVWALAVWDAKPSGRFLDEFYRVSARRLHEYPPAQIADTLSALSKLGCRAPAPWLGGMLAAFCASLLVAVGQQGQGQGAAAGGPEVRSHELVAVLEAAVDIADDRMWLGQPQQRRLLQLLADTAASKFAVFDAVSHSRLVLALARANLCPGAAWLAQQQASLASAWRSDGGADIDTATAAGLRQAYRAWDVELDSGLAAELEGLGLQQQ</sequence>
<feature type="region of interest" description="Disordered" evidence="1">
    <location>
        <begin position="154"/>
        <end position="175"/>
    </location>
</feature>